<dbReference type="CDD" id="cd00130">
    <property type="entry name" value="PAS"/>
    <property type="match status" value="2"/>
</dbReference>
<evidence type="ECO:0000259" key="12">
    <source>
        <dbReference type="PROSITE" id="PS50110"/>
    </source>
</evidence>
<evidence type="ECO:0000256" key="7">
    <source>
        <dbReference type="ARBA" id="ARBA00022777"/>
    </source>
</evidence>
<dbReference type="SMART" id="SM00448">
    <property type="entry name" value="REC"/>
    <property type="match status" value="1"/>
</dbReference>
<feature type="domain" description="PAC" evidence="14">
    <location>
        <begin position="787"/>
        <end position="837"/>
    </location>
</feature>
<dbReference type="PROSITE" id="PS50110">
    <property type="entry name" value="RESPONSE_REGULATORY"/>
    <property type="match status" value="1"/>
</dbReference>
<dbReference type="InterPro" id="IPR036890">
    <property type="entry name" value="HATPase_C_sf"/>
</dbReference>
<dbReference type="InterPro" id="IPR000700">
    <property type="entry name" value="PAS-assoc_C"/>
</dbReference>
<dbReference type="GO" id="GO:0008984">
    <property type="term" value="F:protein-glutamate methylesterase activity"/>
    <property type="evidence" value="ECO:0007669"/>
    <property type="project" value="InterPro"/>
</dbReference>
<dbReference type="InterPro" id="IPR001789">
    <property type="entry name" value="Sig_transdc_resp-reg_receiver"/>
</dbReference>
<dbReference type="InterPro" id="IPR011006">
    <property type="entry name" value="CheY-like_superfamily"/>
</dbReference>
<dbReference type="FunFam" id="3.30.565.10:FF:000006">
    <property type="entry name" value="Sensor histidine kinase WalK"/>
    <property type="match status" value="1"/>
</dbReference>
<keyword evidence="7" id="KW-0418">Kinase</keyword>
<dbReference type="RefSeq" id="WP_158871786.1">
    <property type="nucleotide sequence ID" value="NZ_CP046401.1"/>
</dbReference>
<dbReference type="PANTHER" id="PTHR24422:SF27">
    <property type="entry name" value="PROTEIN-GLUTAMATE O-METHYLTRANSFERASE"/>
    <property type="match status" value="1"/>
</dbReference>
<keyword evidence="8" id="KW-0378">Hydrolase</keyword>
<dbReference type="GO" id="GO:0005737">
    <property type="term" value="C:cytoplasm"/>
    <property type="evidence" value="ECO:0007669"/>
    <property type="project" value="InterPro"/>
</dbReference>
<dbReference type="InterPro" id="IPR001610">
    <property type="entry name" value="PAC"/>
</dbReference>
<evidence type="ECO:0000259" key="13">
    <source>
        <dbReference type="PROSITE" id="PS50112"/>
    </source>
</evidence>
<keyword evidence="18" id="KW-1185">Reference proteome</keyword>
<keyword evidence="3 9" id="KW-0597">Phosphoprotein</keyword>
<evidence type="ECO:0000256" key="6">
    <source>
        <dbReference type="ARBA" id="ARBA00022691"/>
    </source>
</evidence>
<dbReference type="InterPro" id="IPR013655">
    <property type="entry name" value="PAS_fold_3"/>
</dbReference>
<dbReference type="InterPro" id="IPR000673">
    <property type="entry name" value="Sig_transdc_resp-reg_Me-estase"/>
</dbReference>
<feature type="coiled-coil region" evidence="10">
    <location>
        <begin position="634"/>
        <end position="724"/>
    </location>
</feature>
<dbReference type="CDD" id="cd00082">
    <property type="entry name" value="HisKA"/>
    <property type="match status" value="1"/>
</dbReference>
<dbReference type="Pfam" id="PF02518">
    <property type="entry name" value="HATPase_c"/>
    <property type="match status" value="1"/>
</dbReference>
<dbReference type="Gene3D" id="1.10.155.10">
    <property type="entry name" value="Chemotaxis receptor methyltransferase CheR, N-terminal domain"/>
    <property type="match status" value="1"/>
</dbReference>
<keyword evidence="6" id="KW-0949">S-adenosyl-L-methionine</keyword>
<comment type="catalytic activity">
    <reaction evidence="2">
        <text>L-glutamyl-[protein] + S-adenosyl-L-methionine = [protein]-L-glutamate 5-O-methyl ester + S-adenosyl-L-homocysteine</text>
        <dbReference type="Rhea" id="RHEA:24452"/>
        <dbReference type="Rhea" id="RHEA-COMP:10208"/>
        <dbReference type="Rhea" id="RHEA-COMP:10311"/>
        <dbReference type="ChEBI" id="CHEBI:29973"/>
        <dbReference type="ChEBI" id="CHEBI:57856"/>
        <dbReference type="ChEBI" id="CHEBI:59789"/>
        <dbReference type="ChEBI" id="CHEBI:82795"/>
        <dbReference type="EC" id="2.1.1.80"/>
    </reaction>
</comment>
<dbReference type="InterPro" id="IPR050903">
    <property type="entry name" value="Bact_Chemotaxis_MeTrfase"/>
</dbReference>
<gene>
    <name evidence="17" type="ORF">GM418_29625</name>
</gene>
<dbReference type="Gene3D" id="3.40.50.150">
    <property type="entry name" value="Vaccinia Virus protein VP39"/>
    <property type="match status" value="1"/>
</dbReference>
<evidence type="ECO:0000259" key="14">
    <source>
        <dbReference type="PROSITE" id="PS50113"/>
    </source>
</evidence>
<keyword evidence="4" id="KW-0489">Methyltransferase</keyword>
<dbReference type="Gene3D" id="3.40.50.180">
    <property type="entry name" value="Methylesterase CheB, C-terminal domain"/>
    <property type="match status" value="1"/>
</dbReference>
<dbReference type="SUPFAM" id="SSF53335">
    <property type="entry name" value="S-adenosyl-L-methionine-dependent methyltransferases"/>
    <property type="match status" value="1"/>
</dbReference>
<comment type="catalytic activity">
    <reaction evidence="1">
        <text>ATP + protein L-histidine = ADP + protein N-phospho-L-histidine.</text>
        <dbReference type="EC" id="2.7.13.3"/>
    </reaction>
</comment>
<proteinExistence type="predicted"/>
<keyword evidence="5" id="KW-0808">Transferase</keyword>
<dbReference type="InterPro" id="IPR035965">
    <property type="entry name" value="PAS-like_dom_sf"/>
</dbReference>
<feature type="domain" description="PAC" evidence="14">
    <location>
        <begin position="913"/>
        <end position="965"/>
    </location>
</feature>
<sequence>MSNKKNLWVVGIGASAGGLDAIQQLFDKLPNDTGSAFIIIQHLSPDFKSLMPELLAKHTKMKIFTAEDKQTIAANCIYFNQRGKNLQIKGNKLYLFDKEPKKNLNLPIDIFFHSLGEEYREKSIGVILSGTGSDGSRGIKTIKERGGTVIVQEPESAQFNGMPNSAIETNLVDHILPPGEIAHILIRFPGQYLALSEKETKSNDVVFYRIINEVYKNSGIDFKQYKKNTLLRRLKKRMSINNFEQCTDYYAFLKSNSKEKDILRQDFLIGVTSFFRDIEAFEVLKTKIIPELIKQKKNTDTIRIWIPGCSTGEEAYSIAILFDDYIRTHKLNNDFKIFATDIDSQALNNAGHGQYHFKNELDDFYLENYFVKSGEEIEIIKRIRDRIVFSNHNILKDPPFIRMDFISCRNLLIYLENNIQYKIILNFQFALNTGGYLFLGNSESLGKASVFFKVIDSKWKIFQNITDAKQIPGQSNPEERISSLTYKSQRDKVIQHEYRYKENPESAFHRYLSKKYSPAVIFINREFDILYIQGDAGKKLSYNEGIFQNNLLKAVSPEIATSLRSGMRRLMLENKDIFIKDVQSNSEKKKFTFDIGLHKAEELANYNDVYFVSFGRDKETSKNETIEIDSVPLDIASKQRLEDAENELKATKSELQNVVEELETSNEELQSSNEELMASNEELQSTNEELQSVNEELYTVNAELQEKNKELQTLNDDVNNLLDSTEIGTLFLDTELRIRKFTAPLKKHFKLRNSDIGRPIAGFASNFRDNIINDVLGDSKTSLEKLTTIEKEIVDLDGKNYLMRVGPYITIQKKIEGVVITFVDINELKKKEAALQAKTDELIKAEEIAKMGSWVLNIQTNEVFWTKELYKMYGFDPSLPPPPYSEHGKLFTPESWKILSKSLDKAIKEGIAYELELQTIKKNGSNGWMWITGDVSRDQNGKITHLRGVAQDITIRRNLHEELMREQKFSKKITELSPSAKYIYNFKKGTNTYMNPQFERILGYSSEEIKTMTENEFMSLYHPDDKEKIQKHMSEIAEGLEFCKIEYRFRNKKGDWVWCYSINSPFEKDVDGKIISFIGVFMDITEKKKNEEILKQAIIKANSANIYKDQFLANMSHEIRTPMNGLLGFAGLLREDGIDDKTKNEYVDIIEKNSKQLLNLIDDIIDVSKIEAGELKLNKEVCYLQKIFTDTEATFNEIKKQKQKEHITIKAIIPEKYSKLAIETDPLRLQQVLTNLVSNALKFSRKGTIKFGYTIKNDRVEIFVKDQGIGIPKDKLDTVFERFERIENINHKSDGTGLGLSISRGIVRLLEGKMSVKSTHGKGSIFRFEIPYKRVEDQSENIEKEALVNENSLQNKTILIAEDEESNIHYLSVLFKDKAVKLFWAKNGKEAVEMVKSHPDINIILMDIRMPVMNGDIAAEKILKLNKDIKIIAQTAFTMSGDKEKYLQKGFVDYIPKPIRKNELLEKISKWAID</sequence>
<dbReference type="SUPFAM" id="SSF55785">
    <property type="entry name" value="PYP-like sensor domain (PAS domain)"/>
    <property type="match status" value="2"/>
</dbReference>
<dbReference type="GO" id="GO:0000155">
    <property type="term" value="F:phosphorelay sensor kinase activity"/>
    <property type="evidence" value="ECO:0007669"/>
    <property type="project" value="InterPro"/>
</dbReference>
<evidence type="ECO:0000256" key="5">
    <source>
        <dbReference type="ARBA" id="ARBA00022679"/>
    </source>
</evidence>
<dbReference type="Pfam" id="PF00072">
    <property type="entry name" value="Response_reg"/>
    <property type="match status" value="1"/>
</dbReference>
<dbReference type="NCBIfam" id="TIGR00229">
    <property type="entry name" value="sensory_box"/>
    <property type="match status" value="1"/>
</dbReference>
<dbReference type="InterPro" id="IPR022641">
    <property type="entry name" value="CheR_N"/>
</dbReference>
<evidence type="ECO:0000313" key="17">
    <source>
        <dbReference type="EMBL" id="QGY47678.1"/>
    </source>
</evidence>
<dbReference type="Pfam" id="PF13596">
    <property type="entry name" value="PAS_10"/>
    <property type="match status" value="1"/>
</dbReference>
<evidence type="ECO:0000256" key="4">
    <source>
        <dbReference type="ARBA" id="ARBA00022603"/>
    </source>
</evidence>
<accession>A0A6I6K2J8</accession>
<dbReference type="SMART" id="SM00138">
    <property type="entry name" value="MeTrc"/>
    <property type="match status" value="1"/>
</dbReference>
<name>A0A6I6K2J8_9BACT</name>
<dbReference type="GO" id="GO:0000156">
    <property type="term" value="F:phosphorelay response regulator activity"/>
    <property type="evidence" value="ECO:0007669"/>
    <property type="project" value="InterPro"/>
</dbReference>
<feature type="active site" evidence="8">
    <location>
        <position position="42"/>
    </location>
</feature>
<evidence type="ECO:0000259" key="11">
    <source>
        <dbReference type="PROSITE" id="PS50109"/>
    </source>
</evidence>
<dbReference type="Gene3D" id="2.10.70.100">
    <property type="match status" value="1"/>
</dbReference>
<dbReference type="InterPro" id="IPR036804">
    <property type="entry name" value="CheR_N_sf"/>
</dbReference>
<dbReference type="Gene3D" id="3.40.50.2300">
    <property type="match status" value="1"/>
</dbReference>
<dbReference type="SUPFAM" id="SSF52172">
    <property type="entry name" value="CheY-like"/>
    <property type="match status" value="1"/>
</dbReference>
<dbReference type="InterPro" id="IPR000780">
    <property type="entry name" value="CheR_MeTrfase"/>
</dbReference>
<dbReference type="Pfam" id="PF08447">
    <property type="entry name" value="PAS_3"/>
    <property type="match status" value="2"/>
</dbReference>
<evidence type="ECO:0000259" key="15">
    <source>
        <dbReference type="PROSITE" id="PS50122"/>
    </source>
</evidence>
<dbReference type="Pfam" id="PF01339">
    <property type="entry name" value="CheB_methylest"/>
    <property type="match status" value="1"/>
</dbReference>
<dbReference type="SUPFAM" id="SSF55874">
    <property type="entry name" value="ATPase domain of HSP90 chaperone/DNA topoisomerase II/histidine kinase"/>
    <property type="match status" value="1"/>
</dbReference>
<dbReference type="Gene3D" id="3.30.450.20">
    <property type="entry name" value="PAS domain"/>
    <property type="match status" value="3"/>
</dbReference>
<dbReference type="SMART" id="SM00086">
    <property type="entry name" value="PAC"/>
    <property type="match status" value="3"/>
</dbReference>
<evidence type="ECO:0000313" key="18">
    <source>
        <dbReference type="Proteomes" id="UP000428260"/>
    </source>
</evidence>
<dbReference type="SUPFAM" id="SSF47384">
    <property type="entry name" value="Homodimeric domain of signal transducing histidine kinase"/>
    <property type="match status" value="1"/>
</dbReference>
<evidence type="ECO:0000256" key="8">
    <source>
        <dbReference type="PROSITE-ProRule" id="PRU00050"/>
    </source>
</evidence>
<dbReference type="PROSITE" id="PS50109">
    <property type="entry name" value="HIS_KIN"/>
    <property type="match status" value="1"/>
</dbReference>
<dbReference type="PROSITE" id="PS50112">
    <property type="entry name" value="PAS"/>
    <property type="match status" value="1"/>
</dbReference>
<dbReference type="InterPro" id="IPR005467">
    <property type="entry name" value="His_kinase_dom"/>
</dbReference>
<dbReference type="PROSITE" id="PS50113">
    <property type="entry name" value="PAC"/>
    <property type="match status" value="3"/>
</dbReference>
<dbReference type="CDD" id="cd16434">
    <property type="entry name" value="CheB-CheR_fusion"/>
    <property type="match status" value="1"/>
</dbReference>
<dbReference type="Pfam" id="PF01739">
    <property type="entry name" value="CheR"/>
    <property type="match status" value="1"/>
</dbReference>
<reference evidence="17 18" key="1">
    <citation type="submission" date="2019-11" db="EMBL/GenBank/DDBJ databases">
        <authorList>
            <person name="Zheng R.K."/>
            <person name="Sun C.M."/>
        </authorList>
    </citation>
    <scope>NUCLEOTIDE SEQUENCE [LARGE SCALE GENOMIC DNA]</scope>
    <source>
        <strain evidence="17 18">WC007</strain>
    </source>
</reference>
<dbReference type="PROSITE" id="PS50123">
    <property type="entry name" value="CHER"/>
    <property type="match status" value="1"/>
</dbReference>
<dbReference type="KEGG" id="mcos:GM418_29625"/>
<protein>
    <submittedName>
        <fullName evidence="17">PAS domain-containing protein</fullName>
    </submittedName>
</protein>
<dbReference type="SMART" id="SM00387">
    <property type="entry name" value="HATPase_c"/>
    <property type="match status" value="1"/>
</dbReference>
<feature type="domain" description="Response regulatory" evidence="12">
    <location>
        <begin position="1357"/>
        <end position="1472"/>
    </location>
</feature>
<dbReference type="InterPro" id="IPR003661">
    <property type="entry name" value="HisK_dim/P_dom"/>
</dbReference>
<keyword evidence="10" id="KW-0175">Coiled coil</keyword>
<keyword evidence="8" id="KW-0145">Chemotaxis</keyword>
<dbReference type="InterPro" id="IPR036097">
    <property type="entry name" value="HisK_dim/P_sf"/>
</dbReference>
<evidence type="ECO:0000256" key="3">
    <source>
        <dbReference type="ARBA" id="ARBA00022553"/>
    </source>
</evidence>
<dbReference type="GO" id="GO:0006935">
    <property type="term" value="P:chemotaxis"/>
    <property type="evidence" value="ECO:0007669"/>
    <property type="project" value="UniProtKB-UniRule"/>
</dbReference>
<dbReference type="InterPro" id="IPR029063">
    <property type="entry name" value="SAM-dependent_MTases_sf"/>
</dbReference>
<dbReference type="PANTHER" id="PTHR24422">
    <property type="entry name" value="CHEMOTAXIS PROTEIN METHYLTRANSFERASE"/>
    <property type="match status" value="1"/>
</dbReference>
<feature type="active site" evidence="8">
    <location>
        <position position="15"/>
    </location>
</feature>
<dbReference type="EMBL" id="CP046401">
    <property type="protein sequence ID" value="QGY47678.1"/>
    <property type="molecule type" value="Genomic_DNA"/>
</dbReference>
<dbReference type="InterPro" id="IPR003594">
    <property type="entry name" value="HATPase_dom"/>
</dbReference>
<dbReference type="GO" id="GO:0032259">
    <property type="term" value="P:methylation"/>
    <property type="evidence" value="ECO:0007669"/>
    <property type="project" value="UniProtKB-KW"/>
</dbReference>
<dbReference type="Proteomes" id="UP000428260">
    <property type="component" value="Chromosome"/>
</dbReference>
<evidence type="ECO:0000259" key="16">
    <source>
        <dbReference type="PROSITE" id="PS50123"/>
    </source>
</evidence>
<evidence type="ECO:0000256" key="1">
    <source>
        <dbReference type="ARBA" id="ARBA00000085"/>
    </source>
</evidence>
<dbReference type="PROSITE" id="PS50122">
    <property type="entry name" value="CHEB"/>
    <property type="match status" value="1"/>
</dbReference>
<feature type="modified residue" description="4-aspartylphosphate" evidence="9">
    <location>
        <position position="1407"/>
    </location>
</feature>
<organism evidence="17 18">
    <name type="scientific">Maribellus comscasis</name>
    <dbReference type="NCBI Taxonomy" id="2681766"/>
    <lineage>
        <taxon>Bacteria</taxon>
        <taxon>Pseudomonadati</taxon>
        <taxon>Bacteroidota</taxon>
        <taxon>Bacteroidia</taxon>
        <taxon>Marinilabiliales</taxon>
        <taxon>Prolixibacteraceae</taxon>
        <taxon>Maribellus</taxon>
    </lineage>
</organism>
<feature type="domain" description="PAS" evidence="13">
    <location>
        <begin position="988"/>
        <end position="1040"/>
    </location>
</feature>
<dbReference type="Gene3D" id="3.30.565.10">
    <property type="entry name" value="Histidine kinase-like ATPase, C-terminal domain"/>
    <property type="match status" value="1"/>
</dbReference>
<evidence type="ECO:0000256" key="10">
    <source>
        <dbReference type="SAM" id="Coils"/>
    </source>
</evidence>
<dbReference type="InterPro" id="IPR022642">
    <property type="entry name" value="CheR_C"/>
</dbReference>
<dbReference type="InterPro" id="IPR035909">
    <property type="entry name" value="CheB_C"/>
</dbReference>
<dbReference type="Pfam" id="PF03705">
    <property type="entry name" value="CheR_N"/>
    <property type="match status" value="1"/>
</dbReference>
<dbReference type="SMART" id="SM00388">
    <property type="entry name" value="HisKA"/>
    <property type="match status" value="1"/>
</dbReference>
<evidence type="ECO:0000256" key="2">
    <source>
        <dbReference type="ARBA" id="ARBA00001541"/>
    </source>
</evidence>
<feature type="domain" description="CheR-type methyltransferase" evidence="16">
    <location>
        <begin position="195"/>
        <end position="445"/>
    </location>
</feature>
<dbReference type="Pfam" id="PF00512">
    <property type="entry name" value="HisKA"/>
    <property type="match status" value="1"/>
</dbReference>
<feature type="domain" description="CheB-type methylesterase" evidence="15">
    <location>
        <begin position="9"/>
        <end position="186"/>
    </location>
</feature>
<feature type="domain" description="PAC" evidence="14">
    <location>
        <begin position="1043"/>
        <end position="1096"/>
    </location>
</feature>
<dbReference type="PRINTS" id="PR00996">
    <property type="entry name" value="CHERMTFRASE"/>
</dbReference>
<dbReference type="InterPro" id="IPR000014">
    <property type="entry name" value="PAS"/>
</dbReference>
<dbReference type="GO" id="GO:0008983">
    <property type="term" value="F:protein-glutamate O-methyltransferase activity"/>
    <property type="evidence" value="ECO:0007669"/>
    <property type="project" value="UniProtKB-EC"/>
</dbReference>
<dbReference type="Gene3D" id="1.10.287.130">
    <property type="match status" value="1"/>
</dbReference>
<evidence type="ECO:0000256" key="9">
    <source>
        <dbReference type="PROSITE-ProRule" id="PRU00169"/>
    </source>
</evidence>
<feature type="active site" evidence="8">
    <location>
        <position position="134"/>
    </location>
</feature>
<feature type="domain" description="Histidine kinase" evidence="11">
    <location>
        <begin position="1114"/>
        <end position="1334"/>
    </location>
</feature>
<dbReference type="SUPFAM" id="SSF47757">
    <property type="entry name" value="Chemotaxis receptor methyltransferase CheR, N-terminal domain"/>
    <property type="match status" value="1"/>
</dbReference>
<dbReference type="SUPFAM" id="SSF52738">
    <property type="entry name" value="Methylesterase CheB, C-terminal domain"/>
    <property type="match status" value="1"/>
</dbReference>